<proteinExistence type="predicted"/>
<keyword evidence="2" id="KW-0472">Membrane</keyword>
<evidence type="ECO:0000256" key="2">
    <source>
        <dbReference type="SAM" id="Phobius"/>
    </source>
</evidence>
<keyword evidence="2" id="KW-1133">Transmembrane helix</keyword>
<evidence type="ECO:0008006" key="5">
    <source>
        <dbReference type="Google" id="ProtNLM"/>
    </source>
</evidence>
<dbReference type="SUPFAM" id="SSF69360">
    <property type="entry name" value="Cell wall binding repeat"/>
    <property type="match status" value="2"/>
</dbReference>
<dbReference type="PANTHER" id="PTHR37841:SF1">
    <property type="entry name" value="DUF3298 DOMAIN-CONTAINING PROTEIN"/>
    <property type="match status" value="1"/>
</dbReference>
<evidence type="ECO:0000256" key="1">
    <source>
        <dbReference type="SAM" id="MobiDB-lite"/>
    </source>
</evidence>
<sequence length="431" mass="47521">MTTNEQAYERLELPVGTDLQTVRKKFAEMHNDYRMRIENAPTPRLKQTFERGLEELKEAYALLNGSNGMDDTAALPRTGEIFVKAEDTVARQPPVAPLLSSEQPQSTDEPRNPEKAAIRGKSGTYIGIAAVVIALATGGYLLTVRNSSDQLPISTTSPAQDSTAWEAALAGRNVASYEHYLKQYPTGIFAQVARDSLGISSEELNIEVAEKNSILQQPVLEKTDIQLSNTISEENKVENSAASAKGKIKKWEEKSQWAGIVFSEGLARVDADGKYGYINREGDVVIPLKYDNGLGFSEGLAGVEIQGKWGYINKEGKIVIAAGYDDAYDFFGDIAEVSLKDKSGVYKQGYINKQGKIVVPVKYATLDRFSEGLSMVSLDNRWGFVDRSGNEVIPLKYHAARDFKNGIAAVYDGKQWFYIDKQGECVKNCPD</sequence>
<comment type="caution">
    <text evidence="3">The sequence shown here is derived from an EMBL/GenBank/DDBJ whole genome shotgun (WGS) entry which is preliminary data.</text>
</comment>
<dbReference type="Pfam" id="PF14903">
    <property type="entry name" value="WG_beta_rep"/>
    <property type="match status" value="2"/>
</dbReference>
<keyword evidence="4" id="KW-1185">Reference proteome</keyword>
<evidence type="ECO:0000313" key="3">
    <source>
        <dbReference type="EMBL" id="MBE8721959.1"/>
    </source>
</evidence>
<feature type="transmembrane region" description="Helical" evidence="2">
    <location>
        <begin position="123"/>
        <end position="142"/>
    </location>
</feature>
<dbReference type="RefSeq" id="WP_196939874.1">
    <property type="nucleotide sequence ID" value="NZ_MU158690.1"/>
</dbReference>
<feature type="compositionally biased region" description="Basic and acidic residues" evidence="1">
    <location>
        <begin position="108"/>
        <end position="117"/>
    </location>
</feature>
<evidence type="ECO:0000313" key="4">
    <source>
        <dbReference type="Proteomes" id="UP000618319"/>
    </source>
</evidence>
<name>A0ABR9TAR2_9SPHI</name>
<accession>A0ABR9TAR2</accession>
<organism evidence="3 4">
    <name type="scientific">Sphingobacterium pedocola</name>
    <dbReference type="NCBI Taxonomy" id="2082722"/>
    <lineage>
        <taxon>Bacteria</taxon>
        <taxon>Pseudomonadati</taxon>
        <taxon>Bacteroidota</taxon>
        <taxon>Sphingobacteriia</taxon>
        <taxon>Sphingobacteriales</taxon>
        <taxon>Sphingobacteriaceae</taxon>
        <taxon>Sphingobacterium</taxon>
    </lineage>
</organism>
<dbReference type="Proteomes" id="UP000618319">
    <property type="component" value="Unassembled WGS sequence"/>
</dbReference>
<keyword evidence="2" id="KW-0812">Transmembrane</keyword>
<feature type="region of interest" description="Disordered" evidence="1">
    <location>
        <begin position="96"/>
        <end position="118"/>
    </location>
</feature>
<reference evidence="3 4" key="1">
    <citation type="submission" date="2018-02" db="EMBL/GenBank/DDBJ databases">
        <title>Sphingobacterium KA21.</title>
        <authorList>
            <person name="Vasarhelyi B.M."/>
            <person name="Deshmukh S."/>
            <person name="Balint B."/>
            <person name="Kukolya J."/>
        </authorList>
    </citation>
    <scope>NUCLEOTIDE SEQUENCE [LARGE SCALE GENOMIC DNA]</scope>
    <source>
        <strain evidence="3 4">Ka21</strain>
    </source>
</reference>
<gene>
    <name evidence="3" type="ORF">C4F40_14615</name>
</gene>
<protein>
    <recommendedName>
        <fullName evidence="5">J domain-containing protein</fullName>
    </recommendedName>
</protein>
<dbReference type="EMBL" id="PSKQ01000022">
    <property type="protein sequence ID" value="MBE8721959.1"/>
    <property type="molecule type" value="Genomic_DNA"/>
</dbReference>
<dbReference type="PANTHER" id="PTHR37841">
    <property type="entry name" value="GLR2918 PROTEIN"/>
    <property type="match status" value="1"/>
</dbReference>
<dbReference type="InterPro" id="IPR032774">
    <property type="entry name" value="WG_beta_rep"/>
</dbReference>